<accession>A0A1G9HI93</accession>
<organism evidence="1 2">
    <name type="scientific">Meinhardsimonia xiamenensis</name>
    <dbReference type="NCBI Taxonomy" id="990712"/>
    <lineage>
        <taxon>Bacteria</taxon>
        <taxon>Pseudomonadati</taxon>
        <taxon>Pseudomonadota</taxon>
        <taxon>Alphaproteobacteria</taxon>
        <taxon>Rhodobacterales</taxon>
        <taxon>Paracoccaceae</taxon>
        <taxon>Meinhardsimonia</taxon>
    </lineage>
</organism>
<reference evidence="2" key="1">
    <citation type="submission" date="2016-10" db="EMBL/GenBank/DDBJ databases">
        <authorList>
            <person name="Varghese N."/>
            <person name="Submissions S."/>
        </authorList>
    </citation>
    <scope>NUCLEOTIDE SEQUENCE [LARGE SCALE GENOMIC DNA]</scope>
    <source>
        <strain evidence="2">CGMCC 1.10789</strain>
    </source>
</reference>
<dbReference type="Pfam" id="PF05354">
    <property type="entry name" value="Phage_attach"/>
    <property type="match status" value="1"/>
</dbReference>
<dbReference type="STRING" id="990712.SAMN05216257_11513"/>
<name>A0A1G9HI93_9RHOB</name>
<dbReference type="RefSeq" id="WP_092501389.1">
    <property type="nucleotide sequence ID" value="NZ_FNFV01000015.1"/>
</dbReference>
<evidence type="ECO:0000313" key="1">
    <source>
        <dbReference type="EMBL" id="SDL12721.1"/>
    </source>
</evidence>
<sequence length="103" mass="11297">MGAFAQMAERLFLDRNLAQAAVWSRPGGSTAQVRVILHRPDEISEFGGARIVSSRALLDVRAVEVPDLAPGDSFAIGTDIWVVQGEPLRDAERLVWRAEVVLE</sequence>
<protein>
    <submittedName>
        <fullName evidence="1">Uncharacterized protein</fullName>
    </submittedName>
</protein>
<keyword evidence="2" id="KW-1185">Reference proteome</keyword>
<gene>
    <name evidence="1" type="ORF">SAMN05216257_11513</name>
</gene>
<proteinExistence type="predicted"/>
<dbReference type="OrthoDB" id="8410231at2"/>
<dbReference type="EMBL" id="FNFV01000015">
    <property type="protein sequence ID" value="SDL12721.1"/>
    <property type="molecule type" value="Genomic_DNA"/>
</dbReference>
<dbReference type="Proteomes" id="UP000199328">
    <property type="component" value="Unassembled WGS sequence"/>
</dbReference>
<evidence type="ECO:0000313" key="2">
    <source>
        <dbReference type="Proteomes" id="UP000199328"/>
    </source>
</evidence>
<dbReference type="InterPro" id="IPR008018">
    <property type="entry name" value="Phage_tail_attach_FII"/>
</dbReference>
<dbReference type="GO" id="GO:0019068">
    <property type="term" value="P:virion assembly"/>
    <property type="evidence" value="ECO:0007669"/>
    <property type="project" value="InterPro"/>
</dbReference>
<dbReference type="AlphaFoldDB" id="A0A1G9HI93"/>